<evidence type="ECO:0000256" key="1">
    <source>
        <dbReference type="SAM" id="MobiDB-lite"/>
    </source>
</evidence>
<name>A0ABQ6LEM7_ASPOZ</name>
<dbReference type="Proteomes" id="UP001165189">
    <property type="component" value="Unassembled WGS sequence"/>
</dbReference>
<keyword evidence="2" id="KW-0472">Membrane</keyword>
<keyword evidence="2" id="KW-0812">Transmembrane</keyword>
<keyword evidence="2" id="KW-1133">Transmembrane helix</keyword>
<organism evidence="3 4">
    <name type="scientific">Aspergillus oryzae var. brunneus</name>
    <dbReference type="NCBI Taxonomy" id="332754"/>
    <lineage>
        <taxon>Eukaryota</taxon>
        <taxon>Fungi</taxon>
        <taxon>Dikarya</taxon>
        <taxon>Ascomycota</taxon>
        <taxon>Pezizomycotina</taxon>
        <taxon>Eurotiomycetes</taxon>
        <taxon>Eurotiomycetidae</taxon>
        <taxon>Eurotiales</taxon>
        <taxon>Aspergillaceae</taxon>
        <taxon>Aspergillus</taxon>
        <taxon>Aspergillus subgen. Circumdati</taxon>
    </lineage>
</organism>
<feature type="compositionally biased region" description="Basic and acidic residues" evidence="1">
    <location>
        <begin position="25"/>
        <end position="45"/>
    </location>
</feature>
<keyword evidence="4" id="KW-1185">Reference proteome</keyword>
<evidence type="ECO:0000313" key="4">
    <source>
        <dbReference type="Proteomes" id="UP001165189"/>
    </source>
</evidence>
<gene>
    <name evidence="3" type="ORF">Aory05_001242300</name>
</gene>
<reference evidence="3" key="1">
    <citation type="submission" date="2023-04" db="EMBL/GenBank/DDBJ databases">
        <title>Aspergillus oryzae var. brunneus NBRC 4377.</title>
        <authorList>
            <person name="Ichikawa N."/>
            <person name="Sato H."/>
            <person name="Tonouchi N."/>
        </authorList>
    </citation>
    <scope>NUCLEOTIDE SEQUENCE</scope>
    <source>
        <strain evidence="3">NBRC 4377</strain>
    </source>
</reference>
<proteinExistence type="predicted"/>
<evidence type="ECO:0000256" key="2">
    <source>
        <dbReference type="SAM" id="Phobius"/>
    </source>
</evidence>
<feature type="transmembrane region" description="Helical" evidence="2">
    <location>
        <begin position="57"/>
        <end position="74"/>
    </location>
</feature>
<comment type="caution">
    <text evidence="3">The sequence shown here is derived from an EMBL/GenBank/DDBJ whole genome shotgun (WGS) entry which is preliminary data.</text>
</comment>
<sequence length="91" mass="10589">MKYNNCRNKPDVQSPMEILPSNTEKQPEQDLNKAEPISEDKQHHVNAKRERALLRKIDLHLMIPLWIVFVFGFLDRINLGNVSVLGILQEL</sequence>
<accession>A0ABQ6LEM7</accession>
<feature type="region of interest" description="Disordered" evidence="1">
    <location>
        <begin position="1"/>
        <end position="45"/>
    </location>
</feature>
<protein>
    <submittedName>
        <fullName evidence="3">Unnamed protein product</fullName>
    </submittedName>
</protein>
<dbReference type="EMBL" id="BSYB01000082">
    <property type="protein sequence ID" value="GMG54166.1"/>
    <property type="molecule type" value="Genomic_DNA"/>
</dbReference>
<evidence type="ECO:0000313" key="3">
    <source>
        <dbReference type="EMBL" id="GMG54166.1"/>
    </source>
</evidence>